<dbReference type="PANTHER" id="PTHR43194">
    <property type="entry name" value="HYDROLASE ALPHA/BETA FOLD FAMILY"/>
    <property type="match status" value="1"/>
</dbReference>
<dbReference type="STRING" id="1184609.KILIM_008_00210"/>
<dbReference type="EMBL" id="BAHD01000008">
    <property type="protein sequence ID" value="GAB94667.1"/>
    <property type="molecule type" value="Genomic_DNA"/>
</dbReference>
<dbReference type="PANTHER" id="PTHR43194:SF2">
    <property type="entry name" value="PEROXISOMAL MEMBRANE PROTEIN LPX1"/>
    <property type="match status" value="1"/>
</dbReference>
<name>K6WRE4_9MICO</name>
<keyword evidence="3" id="KW-1185">Reference proteome</keyword>
<organism evidence="2 3">
    <name type="scientific">Kineosphaera limosa NBRC 100340</name>
    <dbReference type="NCBI Taxonomy" id="1184609"/>
    <lineage>
        <taxon>Bacteria</taxon>
        <taxon>Bacillati</taxon>
        <taxon>Actinomycetota</taxon>
        <taxon>Actinomycetes</taxon>
        <taxon>Micrococcales</taxon>
        <taxon>Dermatophilaceae</taxon>
        <taxon>Kineosphaera</taxon>
    </lineage>
</organism>
<protein>
    <recommendedName>
        <fullName evidence="1">AB hydrolase-1 domain-containing protein</fullName>
    </recommendedName>
</protein>
<reference evidence="2 3" key="1">
    <citation type="submission" date="2012-08" db="EMBL/GenBank/DDBJ databases">
        <title>Whole genome shotgun sequence of Kineosphaera limosa NBRC 100340.</title>
        <authorList>
            <person name="Yoshida I."/>
            <person name="Isaki S."/>
            <person name="Hosoyama A."/>
            <person name="Tsuchikane K."/>
            <person name="Katsumata H."/>
            <person name="Ando Y."/>
            <person name="Ohji S."/>
            <person name="Hamada M."/>
            <person name="Tamura T."/>
            <person name="Yamazoe A."/>
            <person name="Yamazaki S."/>
            <person name="Fujita N."/>
        </authorList>
    </citation>
    <scope>NUCLEOTIDE SEQUENCE [LARGE SCALE GENOMIC DNA]</scope>
    <source>
        <strain evidence="2 3">NBRC 100340</strain>
    </source>
</reference>
<proteinExistence type="predicted"/>
<dbReference type="InterPro" id="IPR050228">
    <property type="entry name" value="Carboxylesterase_BioH"/>
</dbReference>
<dbReference type="InterPro" id="IPR029058">
    <property type="entry name" value="AB_hydrolase_fold"/>
</dbReference>
<dbReference type="eggNOG" id="COG0596">
    <property type="taxonomic scope" value="Bacteria"/>
</dbReference>
<evidence type="ECO:0000259" key="1">
    <source>
        <dbReference type="Pfam" id="PF00561"/>
    </source>
</evidence>
<accession>K6WRE4</accession>
<comment type="caution">
    <text evidence="2">The sequence shown here is derived from an EMBL/GenBank/DDBJ whole genome shotgun (WGS) entry which is preliminary data.</text>
</comment>
<sequence length="317" mass="34211">MVLLVPRWGPRIERCVMTMTERQVAVPGGDLAVLDYGGSGPDVLLIHSAGHNAHTWIEVAPFLAQHAHVYAFDLRGHGQSSAEVTEGSMQTSDDVVRLIEGLGLERPVVVAHEFGGMYAVAAAVECPAISGLVLVDSAVVETTDAVRDLVSMIADPMVLDLLEERFGLGRSGPDAASLAEYVDSYVERIREDWMARTWDGEAARRLVLRGVVIAEDGSWARRPTLQTVQDLAEIPSSYPYYPGRELMETLGCAIQVITLTSGHFAPADSVADRAAANPTWQFVALDVDAEALNTHPRLVAAPIVAFLESLRSEAPST</sequence>
<dbReference type="SUPFAM" id="SSF53474">
    <property type="entry name" value="alpha/beta-Hydrolases"/>
    <property type="match status" value="1"/>
</dbReference>
<dbReference type="AlphaFoldDB" id="K6WRE4"/>
<dbReference type="Proteomes" id="UP000008366">
    <property type="component" value="Unassembled WGS sequence"/>
</dbReference>
<evidence type="ECO:0000313" key="2">
    <source>
        <dbReference type="EMBL" id="GAB94667.1"/>
    </source>
</evidence>
<dbReference type="GO" id="GO:0003824">
    <property type="term" value="F:catalytic activity"/>
    <property type="evidence" value="ECO:0007669"/>
    <property type="project" value="UniProtKB-ARBA"/>
</dbReference>
<dbReference type="InterPro" id="IPR000073">
    <property type="entry name" value="AB_hydrolase_1"/>
</dbReference>
<dbReference type="Pfam" id="PF00561">
    <property type="entry name" value="Abhydrolase_1"/>
    <property type="match status" value="1"/>
</dbReference>
<evidence type="ECO:0000313" key="3">
    <source>
        <dbReference type="Proteomes" id="UP000008366"/>
    </source>
</evidence>
<gene>
    <name evidence="2" type="ORF">KILIM_008_00210</name>
</gene>
<feature type="domain" description="AB hydrolase-1" evidence="1">
    <location>
        <begin position="43"/>
        <end position="201"/>
    </location>
</feature>
<dbReference type="Gene3D" id="3.40.50.1820">
    <property type="entry name" value="alpha/beta hydrolase"/>
    <property type="match status" value="1"/>
</dbReference>